<dbReference type="Gene3D" id="3.40.50.1820">
    <property type="entry name" value="alpha/beta hydrolase"/>
    <property type="match status" value="1"/>
</dbReference>
<sequence length="456" mass="47038">MPKAARIGDSCAGHGCFPATPITAGSGDVSVNGIPAARKGDSVLFHACPCPKMPHGIHGRSISAGSANVSINGKAAARYGDAVGCGGSVAAGSGDVLIGDTPYQSTEHPCGEAAAKDNAPFIKLLPLAALPVMQWTDAGEMVSFLNDPVNSVAERKARYEARKALSQSHAGSASAAKKAASERLAFNNDNILRAEAAQYVYRVDEFKRGHISELPEPPLGLEAVDTSKIPGLNNAVFSDKETGFGAGLFKSAINDETMLTFRGTNNRVTGKKDWITNAKQGMGIESKQYNQAMKLARQASMSPHLEQQLVIVGHSLGGGLAASAVGATGIPGYTFNAAGLHPKTVERFGGLPMAEIDGLIQTQAVNGEILTGGQKLRGVLLPGLLGGIGSLFGPVGTGLGLLASGVLMARDTLPSAPGKMHSLEGSGWNPATRHGMAQVVAGIETQKREDITTLTG</sequence>
<evidence type="ECO:0000313" key="2">
    <source>
        <dbReference type="Proteomes" id="UP000502117"/>
    </source>
</evidence>
<dbReference type="InterPro" id="IPR008727">
    <property type="entry name" value="PAAR_motif"/>
</dbReference>
<reference evidence="1 2" key="1">
    <citation type="submission" date="2019-11" db="EMBL/GenBank/DDBJ databases">
        <title>Complete Genome Sequence of Shewanella chilikensis Strain DC57, Isolated from Corroded Seal Rings at a floating production facility in Australia.</title>
        <authorList>
            <person name="Salgar-Chaparro S.J."/>
            <person name="Castillo-Villamizar G.A."/>
            <person name="Poehlein A."/>
            <person name="Daniel R."/>
            <person name="Machuca L."/>
        </authorList>
    </citation>
    <scope>NUCLEOTIDE SEQUENCE [LARGE SCALE GENOMIC DNA]</scope>
    <source>
        <strain evidence="1 2">DC57</strain>
    </source>
</reference>
<evidence type="ECO:0000313" key="1">
    <source>
        <dbReference type="EMBL" id="QIJ03590.1"/>
    </source>
</evidence>
<dbReference type="Gene3D" id="2.60.200.60">
    <property type="match status" value="1"/>
</dbReference>
<dbReference type="CDD" id="cd14737">
    <property type="entry name" value="PAAR_1"/>
    <property type="match status" value="1"/>
</dbReference>
<dbReference type="RefSeq" id="WP_165564555.1">
    <property type="nucleotide sequence ID" value="NZ_CP045857.1"/>
</dbReference>
<dbReference type="SUPFAM" id="SSF53474">
    <property type="entry name" value="alpha/beta-Hydrolases"/>
    <property type="match status" value="1"/>
</dbReference>
<dbReference type="Pfam" id="PF05488">
    <property type="entry name" value="PAAR_motif"/>
    <property type="match status" value="1"/>
</dbReference>
<organism evidence="1 2">
    <name type="scientific">Shewanella chilikensis</name>
    <dbReference type="NCBI Taxonomy" id="558541"/>
    <lineage>
        <taxon>Bacteria</taxon>
        <taxon>Pseudomonadati</taxon>
        <taxon>Pseudomonadota</taxon>
        <taxon>Gammaproteobacteria</taxon>
        <taxon>Alteromonadales</taxon>
        <taxon>Shewanellaceae</taxon>
        <taxon>Shewanella</taxon>
    </lineage>
</organism>
<proteinExistence type="predicted"/>
<dbReference type="KEGG" id="schk:GII14_04905"/>
<dbReference type="InterPro" id="IPR029058">
    <property type="entry name" value="AB_hydrolase_fold"/>
</dbReference>
<dbReference type="EMBL" id="CP045857">
    <property type="protein sequence ID" value="QIJ03590.1"/>
    <property type="molecule type" value="Genomic_DNA"/>
</dbReference>
<gene>
    <name evidence="1" type="ORF">GII14_04905</name>
</gene>
<protein>
    <submittedName>
        <fullName evidence="1">DUF2974 domain-containing protein</fullName>
    </submittedName>
</protein>
<name>A0A6G7LPC5_9GAMM</name>
<dbReference type="AlphaFoldDB" id="A0A6G7LPC5"/>
<dbReference type="Proteomes" id="UP000502117">
    <property type="component" value="Chromosome"/>
</dbReference>
<accession>A0A6G7LPC5</accession>
<dbReference type="Pfam" id="PF26363">
    <property type="entry name" value="Phospholipase-like"/>
    <property type="match status" value="1"/>
</dbReference>